<dbReference type="Pfam" id="PF05860">
    <property type="entry name" value="TPS"/>
    <property type="match status" value="1"/>
</dbReference>
<accession>A0ABR8BP05</accession>
<organism evidence="2 3">
    <name type="scientific">Nostoc parmelioides FACHB-3921</name>
    <dbReference type="NCBI Taxonomy" id="2692909"/>
    <lineage>
        <taxon>Bacteria</taxon>
        <taxon>Bacillati</taxon>
        <taxon>Cyanobacteriota</taxon>
        <taxon>Cyanophyceae</taxon>
        <taxon>Nostocales</taxon>
        <taxon>Nostocaceae</taxon>
        <taxon>Nostoc</taxon>
    </lineage>
</organism>
<dbReference type="SUPFAM" id="SSF51126">
    <property type="entry name" value="Pectin lyase-like"/>
    <property type="match status" value="1"/>
</dbReference>
<dbReference type="Gene3D" id="2.160.20.10">
    <property type="entry name" value="Single-stranded right-handed beta-helix, Pectin lyase-like"/>
    <property type="match status" value="1"/>
</dbReference>
<dbReference type="NCBIfam" id="TIGR01901">
    <property type="entry name" value="adhes_NPXG"/>
    <property type="match status" value="1"/>
</dbReference>
<name>A0ABR8BP05_9NOSO</name>
<keyword evidence="3" id="KW-1185">Reference proteome</keyword>
<gene>
    <name evidence="2" type="ORF">H6G14_29560</name>
</gene>
<evidence type="ECO:0000313" key="2">
    <source>
        <dbReference type="EMBL" id="MBD2255364.1"/>
    </source>
</evidence>
<reference evidence="2 3" key="1">
    <citation type="journal article" date="2020" name="ISME J.">
        <title>Comparative genomics reveals insights into cyanobacterial evolution and habitat adaptation.</title>
        <authorList>
            <person name="Chen M.Y."/>
            <person name="Teng W.K."/>
            <person name="Zhao L."/>
            <person name="Hu C.X."/>
            <person name="Zhou Y.K."/>
            <person name="Han B.P."/>
            <person name="Song L.R."/>
            <person name="Shu W.S."/>
        </authorList>
    </citation>
    <scope>NUCLEOTIDE SEQUENCE [LARGE SCALE GENOMIC DNA]</scope>
    <source>
        <strain evidence="2 3">FACHB-3921</strain>
    </source>
</reference>
<dbReference type="InterPro" id="IPR008638">
    <property type="entry name" value="FhaB/CdiA-like_TPS"/>
</dbReference>
<comment type="caution">
    <text evidence="2">The sequence shown here is derived from an EMBL/GenBank/DDBJ whole genome shotgun (WGS) entry which is preliminary data.</text>
</comment>
<proteinExistence type="predicted"/>
<evidence type="ECO:0000259" key="1">
    <source>
        <dbReference type="Pfam" id="PF05860"/>
    </source>
</evidence>
<feature type="domain" description="Filamentous haemagglutinin FhaB/tRNA nuclease CdiA-like TPS" evidence="1">
    <location>
        <begin position="21"/>
        <end position="93"/>
    </location>
</feature>
<sequence>MKIAAIVLIYNISSIPPSQCQVIPDNTLPTNTSIKLDNSTLLIEDGTQIGGNLFHSFKMFSVSSRNQVYFNNSLNVQNIISRVTGNSISSIDGPGQTHLNIVQEY</sequence>
<dbReference type="InterPro" id="IPR012334">
    <property type="entry name" value="Pectin_lyas_fold"/>
</dbReference>
<protein>
    <submittedName>
        <fullName evidence="2">Filamentous hemagglutinin N-terminal domain-containing protein</fullName>
    </submittedName>
</protein>
<dbReference type="InterPro" id="IPR011050">
    <property type="entry name" value="Pectin_lyase_fold/virulence"/>
</dbReference>
<dbReference type="EMBL" id="JACJQL010000090">
    <property type="protein sequence ID" value="MBD2255364.1"/>
    <property type="molecule type" value="Genomic_DNA"/>
</dbReference>
<dbReference type="Proteomes" id="UP000621307">
    <property type="component" value="Unassembled WGS sequence"/>
</dbReference>
<evidence type="ECO:0000313" key="3">
    <source>
        <dbReference type="Proteomes" id="UP000621307"/>
    </source>
</evidence>